<feature type="region of interest" description="Disordered" evidence="1">
    <location>
        <begin position="1"/>
        <end position="29"/>
    </location>
</feature>
<protein>
    <submittedName>
        <fullName evidence="2">Uncharacterized protein</fullName>
    </submittedName>
</protein>
<evidence type="ECO:0000313" key="2">
    <source>
        <dbReference type="EMBL" id="JAH30862.1"/>
    </source>
</evidence>
<reference evidence="2" key="1">
    <citation type="submission" date="2014-11" db="EMBL/GenBank/DDBJ databases">
        <authorList>
            <person name="Amaro Gonzalez C."/>
        </authorList>
    </citation>
    <scope>NUCLEOTIDE SEQUENCE</scope>
</reference>
<evidence type="ECO:0000256" key="1">
    <source>
        <dbReference type="SAM" id="MobiDB-lite"/>
    </source>
</evidence>
<organism evidence="2">
    <name type="scientific">Anguilla anguilla</name>
    <name type="common">European freshwater eel</name>
    <name type="synonym">Muraena anguilla</name>
    <dbReference type="NCBI Taxonomy" id="7936"/>
    <lineage>
        <taxon>Eukaryota</taxon>
        <taxon>Metazoa</taxon>
        <taxon>Chordata</taxon>
        <taxon>Craniata</taxon>
        <taxon>Vertebrata</taxon>
        <taxon>Euteleostomi</taxon>
        <taxon>Actinopterygii</taxon>
        <taxon>Neopterygii</taxon>
        <taxon>Teleostei</taxon>
        <taxon>Anguilliformes</taxon>
        <taxon>Anguillidae</taxon>
        <taxon>Anguilla</taxon>
    </lineage>
</organism>
<sequence>MSATIVNSCSSPYSHNQAHLHRTGSNFSK</sequence>
<dbReference type="EMBL" id="GBXM01077715">
    <property type="protein sequence ID" value="JAH30862.1"/>
    <property type="molecule type" value="Transcribed_RNA"/>
</dbReference>
<accession>A0A0E9RPY1</accession>
<name>A0A0E9RPY1_ANGAN</name>
<reference evidence="2" key="2">
    <citation type="journal article" date="2015" name="Fish Shellfish Immunol.">
        <title>Early steps in the European eel (Anguilla anguilla)-Vibrio vulnificus interaction in the gills: Role of the RtxA13 toxin.</title>
        <authorList>
            <person name="Callol A."/>
            <person name="Pajuelo D."/>
            <person name="Ebbesson L."/>
            <person name="Teles M."/>
            <person name="MacKenzie S."/>
            <person name="Amaro C."/>
        </authorList>
    </citation>
    <scope>NUCLEOTIDE SEQUENCE</scope>
</reference>
<proteinExistence type="predicted"/>
<dbReference type="AlphaFoldDB" id="A0A0E9RPY1"/>